<evidence type="ECO:0000313" key="11">
    <source>
        <dbReference type="EMBL" id="GIL39368.1"/>
    </source>
</evidence>
<dbReference type="GO" id="GO:0035529">
    <property type="term" value="F:NADH pyrophosphatase activity"/>
    <property type="evidence" value="ECO:0007669"/>
    <property type="project" value="TreeGrafter"/>
</dbReference>
<organism evidence="11 12">
    <name type="scientific">Roseiterribacter gracilis</name>
    <dbReference type="NCBI Taxonomy" id="2812848"/>
    <lineage>
        <taxon>Bacteria</taxon>
        <taxon>Pseudomonadati</taxon>
        <taxon>Pseudomonadota</taxon>
        <taxon>Alphaproteobacteria</taxon>
        <taxon>Rhodospirillales</taxon>
        <taxon>Roseiterribacteraceae</taxon>
        <taxon>Roseiterribacter</taxon>
    </lineage>
</organism>
<evidence type="ECO:0000256" key="5">
    <source>
        <dbReference type="ARBA" id="ARBA00022723"/>
    </source>
</evidence>
<comment type="cofactor">
    <cofactor evidence="1">
        <name>Mg(2+)</name>
        <dbReference type="ChEBI" id="CHEBI:18420"/>
    </cofactor>
</comment>
<evidence type="ECO:0000256" key="7">
    <source>
        <dbReference type="ARBA" id="ARBA00022842"/>
    </source>
</evidence>
<dbReference type="InterPro" id="IPR000086">
    <property type="entry name" value="NUDIX_hydrolase_dom"/>
</dbReference>
<keyword evidence="12" id="KW-1185">Reference proteome</keyword>
<gene>
    <name evidence="11" type="ORF">TMPK1_16050</name>
</gene>
<sequence>MRRNLLSDPTLDRASHLRQDAGFLAQAWGDGRVVPLWRGQVLVRGEEGAPRLGLLATDHPSLPRKQPIFLGLVGEEAIFALDIGDDDDAPKGFAPDPFLELRAVGHVLPADEASIAAMARGLVLWHARHLFCGVCGHPTLFEEAGHRRVCTYEPCATEHFPRSDPAVIVLVEHNDKILLARQSRWPEGMYSVLAGFVEPGESLEDTVVREVFEEAGVRVTDVQYHSSQPWPFPSSLMLGFTARATTTELNFDGVELEQGGWFDRETLRNLPPGGPMRLPNPLSIARRLVDDWLAAG</sequence>
<proteinExistence type="inferred from homology"/>
<dbReference type="PROSITE" id="PS51462">
    <property type="entry name" value="NUDIX"/>
    <property type="match status" value="1"/>
</dbReference>
<dbReference type="EMBL" id="BOPV01000001">
    <property type="protein sequence ID" value="GIL39368.1"/>
    <property type="molecule type" value="Genomic_DNA"/>
</dbReference>
<dbReference type="EC" id="3.6.1.22" evidence="4"/>
<keyword evidence="6" id="KW-0378">Hydrolase</keyword>
<dbReference type="InterPro" id="IPR015797">
    <property type="entry name" value="NUDIX_hydrolase-like_dom_sf"/>
</dbReference>
<dbReference type="InterPro" id="IPR015375">
    <property type="entry name" value="NADH_PPase-like_N"/>
</dbReference>
<dbReference type="PANTHER" id="PTHR42904:SF6">
    <property type="entry name" value="NAD-CAPPED RNA HYDROLASE NUDT12"/>
    <property type="match status" value="1"/>
</dbReference>
<name>A0A8S8X764_9PROT</name>
<dbReference type="Gene3D" id="3.90.79.10">
    <property type="entry name" value="Nucleoside Triphosphate Pyrophosphohydrolase"/>
    <property type="match status" value="1"/>
</dbReference>
<keyword evidence="5" id="KW-0479">Metal-binding</keyword>
<dbReference type="Gene3D" id="3.90.79.20">
    <property type="match status" value="1"/>
</dbReference>
<dbReference type="RefSeq" id="WP_420242474.1">
    <property type="nucleotide sequence ID" value="NZ_BOPV01000001.1"/>
</dbReference>
<dbReference type="Pfam" id="PF00293">
    <property type="entry name" value="NUDIX"/>
    <property type="match status" value="1"/>
</dbReference>
<dbReference type="PANTHER" id="PTHR42904">
    <property type="entry name" value="NUDIX HYDROLASE, NUDC SUBFAMILY"/>
    <property type="match status" value="1"/>
</dbReference>
<dbReference type="PROSITE" id="PS00893">
    <property type="entry name" value="NUDIX_BOX"/>
    <property type="match status" value="1"/>
</dbReference>
<dbReference type="NCBIfam" id="NF001299">
    <property type="entry name" value="PRK00241.1"/>
    <property type="match status" value="1"/>
</dbReference>
<dbReference type="AlphaFoldDB" id="A0A8S8X764"/>
<evidence type="ECO:0000256" key="8">
    <source>
        <dbReference type="ARBA" id="ARBA00023027"/>
    </source>
</evidence>
<dbReference type="Proteomes" id="UP000681075">
    <property type="component" value="Unassembled WGS sequence"/>
</dbReference>
<comment type="similarity">
    <text evidence="3">Belongs to the Nudix hydrolase family. NudC subfamily.</text>
</comment>
<dbReference type="GO" id="GO:0006742">
    <property type="term" value="P:NADP+ catabolic process"/>
    <property type="evidence" value="ECO:0007669"/>
    <property type="project" value="TreeGrafter"/>
</dbReference>
<dbReference type="SUPFAM" id="SSF55811">
    <property type="entry name" value="Nudix"/>
    <property type="match status" value="1"/>
</dbReference>
<keyword evidence="7" id="KW-0460">Magnesium</keyword>
<dbReference type="Pfam" id="PF09297">
    <property type="entry name" value="Zn_ribbon_NUD"/>
    <property type="match status" value="1"/>
</dbReference>
<reference evidence="11" key="1">
    <citation type="submission" date="2021-02" db="EMBL/GenBank/DDBJ databases">
        <title>Genome sequence of Rhodospirillales sp. strain TMPK1 isolated from soil.</title>
        <authorList>
            <person name="Nakai R."/>
            <person name="Kusada H."/>
            <person name="Tamaki H."/>
        </authorList>
    </citation>
    <scope>NUCLEOTIDE SEQUENCE</scope>
    <source>
        <strain evidence="11">TMPK1</strain>
    </source>
</reference>
<comment type="cofactor">
    <cofactor evidence="2">
        <name>Zn(2+)</name>
        <dbReference type="ChEBI" id="CHEBI:29105"/>
    </cofactor>
</comment>
<evidence type="ECO:0000256" key="1">
    <source>
        <dbReference type="ARBA" id="ARBA00001946"/>
    </source>
</evidence>
<protein>
    <recommendedName>
        <fullName evidence="4">NAD(+) diphosphatase</fullName>
        <ecNumber evidence="4">3.6.1.22</ecNumber>
    </recommendedName>
</protein>
<evidence type="ECO:0000313" key="12">
    <source>
        <dbReference type="Proteomes" id="UP000681075"/>
    </source>
</evidence>
<dbReference type="InterPro" id="IPR015376">
    <property type="entry name" value="Znr_NADH_PPase"/>
</dbReference>
<dbReference type="InterPro" id="IPR049734">
    <property type="entry name" value="NudC-like_C"/>
</dbReference>
<evidence type="ECO:0000256" key="6">
    <source>
        <dbReference type="ARBA" id="ARBA00022801"/>
    </source>
</evidence>
<dbReference type="GO" id="GO:0019677">
    <property type="term" value="P:NAD+ catabolic process"/>
    <property type="evidence" value="ECO:0007669"/>
    <property type="project" value="TreeGrafter"/>
</dbReference>
<comment type="catalytic activity">
    <reaction evidence="9">
        <text>a 5'-end NAD(+)-phospho-ribonucleoside in mRNA + H2O = a 5'-end phospho-adenosine-phospho-ribonucleoside in mRNA + beta-nicotinamide D-ribonucleotide + 2 H(+)</text>
        <dbReference type="Rhea" id="RHEA:60876"/>
        <dbReference type="Rhea" id="RHEA-COMP:15698"/>
        <dbReference type="Rhea" id="RHEA-COMP:15719"/>
        <dbReference type="ChEBI" id="CHEBI:14649"/>
        <dbReference type="ChEBI" id="CHEBI:15377"/>
        <dbReference type="ChEBI" id="CHEBI:15378"/>
        <dbReference type="ChEBI" id="CHEBI:144029"/>
        <dbReference type="ChEBI" id="CHEBI:144051"/>
    </reaction>
    <physiologicalReaction direction="left-to-right" evidence="9">
        <dbReference type="Rhea" id="RHEA:60877"/>
    </physiologicalReaction>
</comment>
<dbReference type="InterPro" id="IPR020084">
    <property type="entry name" value="NUDIX_hydrolase_CS"/>
</dbReference>
<dbReference type="GO" id="GO:0005829">
    <property type="term" value="C:cytosol"/>
    <property type="evidence" value="ECO:0007669"/>
    <property type="project" value="TreeGrafter"/>
</dbReference>
<evidence type="ECO:0000256" key="4">
    <source>
        <dbReference type="ARBA" id="ARBA00012381"/>
    </source>
</evidence>
<dbReference type="CDD" id="cd03429">
    <property type="entry name" value="NUDIX_NADH_pyrophosphatase_Nudt13"/>
    <property type="match status" value="1"/>
</dbReference>
<feature type="domain" description="Nudix hydrolase" evidence="10">
    <location>
        <begin position="161"/>
        <end position="284"/>
    </location>
</feature>
<evidence type="ECO:0000256" key="3">
    <source>
        <dbReference type="ARBA" id="ARBA00009595"/>
    </source>
</evidence>
<evidence type="ECO:0000256" key="9">
    <source>
        <dbReference type="ARBA" id="ARBA00023679"/>
    </source>
</evidence>
<evidence type="ECO:0000256" key="2">
    <source>
        <dbReference type="ARBA" id="ARBA00001947"/>
    </source>
</evidence>
<keyword evidence="8" id="KW-0520">NAD</keyword>
<comment type="caution">
    <text evidence="11">The sequence shown here is derived from an EMBL/GenBank/DDBJ whole genome shotgun (WGS) entry which is preliminary data.</text>
</comment>
<dbReference type="InterPro" id="IPR050241">
    <property type="entry name" value="NAD-cap_RNA_hydrolase_NudC"/>
</dbReference>
<dbReference type="GO" id="GO:0046872">
    <property type="term" value="F:metal ion binding"/>
    <property type="evidence" value="ECO:0007669"/>
    <property type="project" value="UniProtKB-KW"/>
</dbReference>
<dbReference type="Pfam" id="PF09296">
    <property type="entry name" value="NUDIX-like"/>
    <property type="match status" value="1"/>
</dbReference>
<accession>A0A8S8X764</accession>
<evidence type="ECO:0000259" key="10">
    <source>
        <dbReference type="PROSITE" id="PS51462"/>
    </source>
</evidence>